<reference evidence="3 4" key="1">
    <citation type="submission" date="2014-05" db="EMBL/GenBank/DDBJ databases">
        <title>Complete Genomic Sequence of a Reovirus Isolate from Mallard Wild Duck in China.</title>
        <authorList>
            <person name="Yu K."/>
            <person name="Li Y."/>
            <person name="Han H."/>
        </authorList>
    </citation>
    <scope>NUCLEOTIDE SEQUENCE [LARGE SCALE GENOMIC DNA]</scope>
    <source>
        <strain evidence="3">SD-12</strain>
    </source>
</reference>
<organism evidence="3 4">
    <name type="scientific">Duck reovirus SD-12</name>
    <dbReference type="NCBI Taxonomy" id="1532849"/>
    <lineage>
        <taxon>Viruses</taxon>
        <taxon>Riboviria</taxon>
        <taxon>Orthornavirae</taxon>
        <taxon>Duplornaviricota</taxon>
        <taxon>Resentoviricetes</taxon>
        <taxon>Reovirales</taxon>
        <taxon>Spinareoviridae</taxon>
        <taxon>Orthoreovirus</taxon>
        <taxon>Orthoreovirus avis</taxon>
        <taxon>Avian orthoreovirus</taxon>
    </lineage>
</organism>
<dbReference type="Proteomes" id="UP000146553">
    <property type="component" value="Genome"/>
</dbReference>
<feature type="coiled-coil region" evidence="1">
    <location>
        <begin position="561"/>
        <end position="595"/>
    </location>
</feature>
<proteinExistence type="predicted"/>
<accession>A0A076LCJ8</accession>
<evidence type="ECO:0000313" key="3">
    <source>
        <dbReference type="EMBL" id="AIJ03968.1"/>
    </source>
</evidence>
<sequence>MSSTKWGDKPMSLSMSHDGSSIRSAASQFLSVPLSHSTPIPPQRKTVLLKFMLGEDLVTVQGALAPFDDYWFDNQPLLSQAVELLASEDRLRNFEHYEKFLLKKGHQLPEIMNRLRLFFTDVLKVKMEADNLPSLAQYLMAGTMDAVSTGHPTGASVPDVSKVVAKQQTISKSPGRLDEEEYNVIRSRFLTHEVFDLSSDLPGVQPFLDMYYATVPRADATGWCASRRKGLLVHAPGERFEDLTIFATNTSRPNELILTAGDVTVARFDLLDVSGTAPQHHASVQEERTVGTSRYSAITANDHPLVFFSPSAIRWAIDHSCTDSLISPRNIRVCIGIDPLITRWTRDGVQEAAILMDDKLPSVGRARMALRTLTLARRSPMTSFMIGALKHSGGQLMEHYRCDAANRYGSPTVPASHPPPCAKCPELREQIARLSSQPVSTSQPLAGPAALLSKISELQRLNRELSLKLADVQPAREDRLLAYLNEHVCVNAKDHEKDLLARCNVSGDSVNAVIAQRAKNRDRFEARLRQEANAEWEPRIAAINQELTQSRDEQQEMMTQSLQYLTERDELAQELDELKREITTLRSANVRLNAENHRMSRATRVGDSFVSDVLSTPSDVPRTSAPSMDDLVDDL</sequence>
<feature type="region of interest" description="Disordered" evidence="2">
    <location>
        <begin position="614"/>
        <end position="635"/>
    </location>
</feature>
<evidence type="ECO:0000256" key="2">
    <source>
        <dbReference type="SAM" id="MobiDB-lite"/>
    </source>
</evidence>
<dbReference type="EMBL" id="KJ879929">
    <property type="protein sequence ID" value="AIJ03968.1"/>
    <property type="molecule type" value="Genomic_RNA"/>
</dbReference>
<evidence type="ECO:0000313" key="4">
    <source>
        <dbReference type="Proteomes" id="UP000146553"/>
    </source>
</evidence>
<name>A0A076LCJ8_9REOV</name>
<keyword evidence="1" id="KW-0175">Coiled coil</keyword>
<protein>
    <submittedName>
        <fullName evidence="3">Mu NS</fullName>
    </submittedName>
</protein>
<evidence type="ECO:0000256" key="1">
    <source>
        <dbReference type="SAM" id="Coils"/>
    </source>
</evidence>